<keyword evidence="3" id="KW-1185">Reference proteome</keyword>
<dbReference type="EMBL" id="JOKG01000004">
    <property type="protein sequence ID" value="KEQ12308.1"/>
    <property type="molecule type" value="Genomic_DNA"/>
</dbReference>
<dbReference type="eggNOG" id="ENOG502Z85G">
    <property type="taxonomic scope" value="Bacteria"/>
</dbReference>
<dbReference type="RefSeq" id="WP_034877677.1">
    <property type="nucleotide sequence ID" value="NZ_JOKG01000004.1"/>
</dbReference>
<evidence type="ECO:0000313" key="2">
    <source>
        <dbReference type="EMBL" id="KEQ12308.1"/>
    </source>
</evidence>
<evidence type="ECO:0000256" key="1">
    <source>
        <dbReference type="SAM" id="MobiDB-lite"/>
    </source>
</evidence>
<protein>
    <recommendedName>
        <fullName evidence="4">GTPase</fullName>
    </recommendedName>
</protein>
<organism evidence="2 3">
    <name type="scientific">Endozoicomonas montiporae</name>
    <dbReference type="NCBI Taxonomy" id="1027273"/>
    <lineage>
        <taxon>Bacteria</taxon>
        <taxon>Pseudomonadati</taxon>
        <taxon>Pseudomonadota</taxon>
        <taxon>Gammaproteobacteria</taxon>
        <taxon>Oceanospirillales</taxon>
        <taxon>Endozoicomonadaceae</taxon>
        <taxon>Endozoicomonas</taxon>
    </lineage>
</organism>
<dbReference type="AlphaFoldDB" id="A0A081N1I5"/>
<reference evidence="2 3" key="1">
    <citation type="submission" date="2014-06" db="EMBL/GenBank/DDBJ databases">
        <title>Whole Genome Sequences of Three Symbiotic Endozoicomonas Bacteria.</title>
        <authorList>
            <person name="Neave M.J."/>
            <person name="Apprill A."/>
            <person name="Voolstra C.R."/>
        </authorList>
    </citation>
    <scope>NUCLEOTIDE SEQUENCE [LARGE SCALE GENOMIC DNA]</scope>
    <source>
        <strain evidence="2 3">LMG 24815</strain>
    </source>
</reference>
<accession>A0A081N1I5</accession>
<evidence type="ECO:0000313" key="3">
    <source>
        <dbReference type="Proteomes" id="UP000028006"/>
    </source>
</evidence>
<sequence>MDTQIEGTQLQVPERNLKALTFCSADAQSLNQWLQALPKTNLPDCAKKLGFALKELAKLNMPSKELYKLVELVRPVIYFISQQINRNELTEGIVHTEQQLSLLGKCQQLHVLLFTCYKAVVDIHLKRDEDTALMAAPLHRAVAESHSLLLLTQEHYRSVPETVWLDTHKLIYIAEHHELLECSIDDALTAKARELTIIDQYKRMLLLSHCRSNQLHQAEIRQVNKALCLWAPHGKLIDQPDQNCWFMVNTLSDEGLHPTLTETSNEHPGLKGLDTRILSAHLKKIARSIEENKPTSLSKKLVQHLASAWGAPIQRQHIRHEGSENCSFAYGSTASHYYLSGKQPFDDLVKKHSDSHKAGKSGFMPDKGDVWEDAHDVEQDNKPSEDKGSLDFKAAPVSGPLYPSFSGKIMNTSAGGYCLQVRANTELTLVPGELIAVQEGKQANWILASARWVHAINDNSIMLGAQLLSANTKPCAITPLKKTRDASHYQRAFLLPAIPALNNQPTLITPRIPFTAGMKFILLEGGKIRKGQLQECVESTPSYSQYQFRFLESSL</sequence>
<evidence type="ECO:0008006" key="4">
    <source>
        <dbReference type="Google" id="ProtNLM"/>
    </source>
</evidence>
<proteinExistence type="predicted"/>
<dbReference type="Proteomes" id="UP000028006">
    <property type="component" value="Unassembled WGS sequence"/>
</dbReference>
<name>A0A081N1I5_9GAMM</name>
<gene>
    <name evidence="2" type="ORF">GZ77_17250</name>
</gene>
<feature type="region of interest" description="Disordered" evidence="1">
    <location>
        <begin position="350"/>
        <end position="370"/>
    </location>
</feature>
<comment type="caution">
    <text evidence="2">The sequence shown here is derived from an EMBL/GenBank/DDBJ whole genome shotgun (WGS) entry which is preliminary data.</text>
</comment>